<proteinExistence type="predicted"/>
<dbReference type="Proteomes" id="UP000334990">
    <property type="component" value="Unassembled WGS sequence"/>
</dbReference>
<comment type="caution">
    <text evidence="2">The sequence shown here is derived from an EMBL/GenBank/DDBJ whole genome shotgun (WGS) entry which is preliminary data.</text>
</comment>
<evidence type="ECO:0000256" key="1">
    <source>
        <dbReference type="SAM" id="SignalP"/>
    </source>
</evidence>
<name>A0A5M3W5T2_9ACTN</name>
<accession>A0A5M3W5T2</accession>
<protein>
    <submittedName>
        <fullName evidence="2">Uncharacterized protein</fullName>
    </submittedName>
</protein>
<organism evidence="2 3">
    <name type="scientific">Acrocarpospora corrugata</name>
    <dbReference type="NCBI Taxonomy" id="35763"/>
    <lineage>
        <taxon>Bacteria</taxon>
        <taxon>Bacillati</taxon>
        <taxon>Actinomycetota</taxon>
        <taxon>Actinomycetes</taxon>
        <taxon>Streptosporangiales</taxon>
        <taxon>Streptosporangiaceae</taxon>
        <taxon>Acrocarpospora</taxon>
    </lineage>
</organism>
<evidence type="ECO:0000313" key="2">
    <source>
        <dbReference type="EMBL" id="GES02521.1"/>
    </source>
</evidence>
<gene>
    <name evidence="2" type="ORF">Acor_45870</name>
</gene>
<reference evidence="2 3" key="1">
    <citation type="submission" date="2019-10" db="EMBL/GenBank/DDBJ databases">
        <title>Whole genome shotgun sequence of Acrocarpospora corrugata NBRC 13972.</title>
        <authorList>
            <person name="Ichikawa N."/>
            <person name="Kimura A."/>
            <person name="Kitahashi Y."/>
            <person name="Komaki H."/>
            <person name="Oguchi A."/>
        </authorList>
    </citation>
    <scope>NUCLEOTIDE SEQUENCE [LARGE SCALE GENOMIC DNA]</scope>
    <source>
        <strain evidence="2 3">NBRC 13972</strain>
    </source>
</reference>
<feature type="chain" id="PRO_5024377463" evidence="1">
    <location>
        <begin position="32"/>
        <end position="367"/>
    </location>
</feature>
<evidence type="ECO:0000313" key="3">
    <source>
        <dbReference type="Proteomes" id="UP000334990"/>
    </source>
</evidence>
<dbReference type="EMBL" id="BLAD01000059">
    <property type="protein sequence ID" value="GES02521.1"/>
    <property type="molecule type" value="Genomic_DNA"/>
</dbReference>
<keyword evidence="1" id="KW-0732">Signal</keyword>
<keyword evidence="3" id="KW-1185">Reference proteome</keyword>
<dbReference type="AlphaFoldDB" id="A0A5M3W5T2"/>
<feature type="signal peptide" evidence="1">
    <location>
        <begin position="1"/>
        <end position="31"/>
    </location>
</feature>
<sequence>MRKSLRHLFAGVSGVAIIASGVAITATPASADAAFSSDAVAFVDAFLPPSGSSNIDFSVKVTGAYTAAGQPDKKIWVHFTKDDTASSIVWANGTVTQPAALSTAPSPNEAVVKGVIPVSVSDTASDKWRLELALTDTAATVAPTTGWTKATDFTVAAATRVSNFDVDPDTVTLKSGTSVDVAVRAVIEKAGGEVLKEARVESDDTSDYYSLQTGMEADDKTYYDYVSMDSSTSTGRWQAKLTITRGAKTYSFVKGFDVKKGTTSKAKSKVTFAVSPTKVKKGKSVKMYGTVYRGYTSWGPWKKKIVKLYFKKKGTKTWKFAAYIGANNSGKFTKTVKPKYDGYWRVGAFATSLTLGKWSAYKYVDVR</sequence>